<dbReference type="Gene3D" id="1.10.357.10">
    <property type="entry name" value="Tetracycline Repressor, domain 2"/>
    <property type="match status" value="1"/>
</dbReference>
<gene>
    <name evidence="1" type="ORF">BSU04_18020</name>
</gene>
<organism evidence="1 2">
    <name type="scientific">Caballeronia sordidicola</name>
    <name type="common">Burkholderia sordidicola</name>
    <dbReference type="NCBI Taxonomy" id="196367"/>
    <lineage>
        <taxon>Bacteria</taxon>
        <taxon>Pseudomonadati</taxon>
        <taxon>Pseudomonadota</taxon>
        <taxon>Betaproteobacteria</taxon>
        <taxon>Burkholderiales</taxon>
        <taxon>Burkholderiaceae</taxon>
        <taxon>Caballeronia</taxon>
    </lineage>
</organism>
<accession>A0A226X1M1</accession>
<dbReference type="Proteomes" id="UP000214720">
    <property type="component" value="Unassembled WGS sequence"/>
</dbReference>
<proteinExistence type="predicted"/>
<sequence>MIFSTCVGSIALARAVKDPSLSNKIIEGALAEVLKMYE</sequence>
<evidence type="ECO:0000313" key="1">
    <source>
        <dbReference type="EMBL" id="OXC76907.1"/>
    </source>
</evidence>
<dbReference type="AlphaFoldDB" id="A0A226X1M1"/>
<evidence type="ECO:0000313" key="2">
    <source>
        <dbReference type="Proteomes" id="UP000214720"/>
    </source>
</evidence>
<comment type="caution">
    <text evidence="1">The sequence shown here is derived from an EMBL/GenBank/DDBJ whole genome shotgun (WGS) entry which is preliminary data.</text>
</comment>
<name>A0A226X1M1_CABSO</name>
<reference evidence="2" key="1">
    <citation type="submission" date="2017-01" db="EMBL/GenBank/DDBJ databases">
        <title>Genome Analysis of Deinococcus marmoris KOPRI26562.</title>
        <authorList>
            <person name="Kim J.H."/>
            <person name="Oh H.-M."/>
        </authorList>
    </citation>
    <scope>NUCLEOTIDE SEQUENCE [LARGE SCALE GENOMIC DNA]</scope>
    <source>
        <strain evidence="2">PAMC 26633</strain>
    </source>
</reference>
<dbReference type="EMBL" id="MTHB01000110">
    <property type="protein sequence ID" value="OXC76907.1"/>
    <property type="molecule type" value="Genomic_DNA"/>
</dbReference>
<protein>
    <submittedName>
        <fullName evidence="1">Uncharacterized protein</fullName>
    </submittedName>
</protein>